<evidence type="ECO:0000256" key="3">
    <source>
        <dbReference type="ARBA" id="ARBA00022692"/>
    </source>
</evidence>
<dbReference type="AlphaFoldDB" id="A0AA95S8F7"/>
<evidence type="ECO:0000256" key="2">
    <source>
        <dbReference type="ARBA" id="ARBA00022448"/>
    </source>
</evidence>
<dbReference type="InterPro" id="IPR011701">
    <property type="entry name" value="MFS"/>
</dbReference>
<dbReference type="InterPro" id="IPR020846">
    <property type="entry name" value="MFS_dom"/>
</dbReference>
<dbReference type="KEGG" id="nnv:QNH39_24805"/>
<dbReference type="PANTHER" id="PTHR23508:SF10">
    <property type="entry name" value="CARBOXYLIC ACID TRANSPORTER PROTEIN HOMOLOG"/>
    <property type="match status" value="1"/>
</dbReference>
<feature type="transmembrane region" description="Helical" evidence="6">
    <location>
        <begin position="146"/>
        <end position="170"/>
    </location>
</feature>
<dbReference type="GO" id="GO:0005886">
    <property type="term" value="C:plasma membrane"/>
    <property type="evidence" value="ECO:0007669"/>
    <property type="project" value="UniProtKB-SubCell"/>
</dbReference>
<feature type="transmembrane region" description="Helical" evidence="6">
    <location>
        <begin position="320"/>
        <end position="337"/>
    </location>
</feature>
<feature type="transmembrane region" description="Helical" evidence="6">
    <location>
        <begin position="250"/>
        <end position="270"/>
    </location>
</feature>
<sequence length="450" mass="48590">MVSNYVRNVIDGSKFNRYHLAILVISTLIVVFEGYDLVVFGSVVPQIIREWSLTPVEAGILGSYGLLGMLIGSIILGSLADKFGRVNILIVSVALFSVFTFLIGLSTNTTQFAWFRLIAGLGIGGAMPNVLALVSEYLPKARRTTLIAFTMTGMQMGGMLAPTLGIFLIPSFGWRPLLWVALVPLLLIPLIYKYVPDSLNLLVTKRKKDKLESLLERIVPGIDRKRIIAEKSEILVQPKVSLPDLFKNNLALSTIMLWIIYFMGLLMIFGLNTWLPSLIKESVPSLQTGLAFLIVLNGSAILGTVVFGLLADKNGAKKQLIIIYVAGAIAISLLGFTTNIPLLYLFSAIAGICTTGAQNLLNAFTSQYYPYHMRSTALGFANGVGRIGGIVGPTLGGVLLSLAVPSQFNFIAFGIPGAIIAIALIFVSTKKESGNTSWVKGAGQLSEQTK</sequence>
<feature type="domain" description="Major facilitator superfamily (MFS) profile" evidence="7">
    <location>
        <begin position="22"/>
        <end position="432"/>
    </location>
</feature>
<proteinExistence type="predicted"/>
<keyword evidence="9" id="KW-1185">Reference proteome</keyword>
<feature type="transmembrane region" description="Helical" evidence="6">
    <location>
        <begin position="113"/>
        <end position="134"/>
    </location>
</feature>
<evidence type="ECO:0000259" key="7">
    <source>
        <dbReference type="PROSITE" id="PS50850"/>
    </source>
</evidence>
<dbReference type="InterPro" id="IPR005829">
    <property type="entry name" value="Sugar_transporter_CS"/>
</dbReference>
<keyword evidence="2" id="KW-0813">Transport</keyword>
<accession>A0AA95S8F7</accession>
<feature type="transmembrane region" description="Helical" evidence="6">
    <location>
        <begin position="176"/>
        <end position="195"/>
    </location>
</feature>
<keyword evidence="4 6" id="KW-1133">Transmembrane helix</keyword>
<evidence type="ECO:0000256" key="6">
    <source>
        <dbReference type="SAM" id="Phobius"/>
    </source>
</evidence>
<dbReference type="Pfam" id="PF07690">
    <property type="entry name" value="MFS_1"/>
    <property type="match status" value="1"/>
</dbReference>
<evidence type="ECO:0000256" key="1">
    <source>
        <dbReference type="ARBA" id="ARBA00004651"/>
    </source>
</evidence>
<keyword evidence="3 6" id="KW-0812">Transmembrane</keyword>
<keyword evidence="5 6" id="KW-0472">Membrane</keyword>
<dbReference type="PROSITE" id="PS00217">
    <property type="entry name" value="SUGAR_TRANSPORT_2"/>
    <property type="match status" value="1"/>
</dbReference>
<dbReference type="PANTHER" id="PTHR23508">
    <property type="entry name" value="CARBOXYLIC ACID TRANSPORTER PROTEIN HOMOLOG"/>
    <property type="match status" value="1"/>
</dbReference>
<dbReference type="Gene3D" id="1.20.1250.20">
    <property type="entry name" value="MFS general substrate transporter like domains"/>
    <property type="match status" value="2"/>
</dbReference>
<dbReference type="CDD" id="cd17365">
    <property type="entry name" value="MFS_PcaK_like"/>
    <property type="match status" value="1"/>
</dbReference>
<evidence type="ECO:0000313" key="9">
    <source>
        <dbReference type="Proteomes" id="UP001178288"/>
    </source>
</evidence>
<feature type="transmembrane region" description="Helical" evidence="6">
    <location>
        <begin position="410"/>
        <end position="427"/>
    </location>
</feature>
<feature type="transmembrane region" description="Helical" evidence="6">
    <location>
        <begin position="384"/>
        <end position="404"/>
    </location>
</feature>
<dbReference type="PROSITE" id="PS50850">
    <property type="entry name" value="MFS"/>
    <property type="match status" value="1"/>
</dbReference>
<feature type="transmembrane region" description="Helical" evidence="6">
    <location>
        <begin position="60"/>
        <end position="79"/>
    </location>
</feature>
<feature type="transmembrane region" description="Helical" evidence="6">
    <location>
        <begin position="343"/>
        <end position="364"/>
    </location>
</feature>
<dbReference type="Proteomes" id="UP001178288">
    <property type="component" value="Chromosome"/>
</dbReference>
<dbReference type="GO" id="GO:0046943">
    <property type="term" value="F:carboxylic acid transmembrane transporter activity"/>
    <property type="evidence" value="ECO:0007669"/>
    <property type="project" value="TreeGrafter"/>
</dbReference>
<organism evidence="8 9">
    <name type="scientific">Neobacillus novalis</name>
    <dbReference type="NCBI Taxonomy" id="220687"/>
    <lineage>
        <taxon>Bacteria</taxon>
        <taxon>Bacillati</taxon>
        <taxon>Bacillota</taxon>
        <taxon>Bacilli</taxon>
        <taxon>Bacillales</taxon>
        <taxon>Bacillaceae</taxon>
        <taxon>Neobacillus</taxon>
    </lineage>
</organism>
<dbReference type="InterPro" id="IPR036259">
    <property type="entry name" value="MFS_trans_sf"/>
</dbReference>
<dbReference type="RefSeq" id="WP_066092800.1">
    <property type="nucleotide sequence ID" value="NZ_CP126114.1"/>
</dbReference>
<dbReference type="SUPFAM" id="SSF103473">
    <property type="entry name" value="MFS general substrate transporter"/>
    <property type="match status" value="1"/>
</dbReference>
<gene>
    <name evidence="8" type="ORF">QNH39_24805</name>
</gene>
<protein>
    <submittedName>
        <fullName evidence="8">Aromatic acid/H+ symport family MFS transporter</fullName>
    </submittedName>
</protein>
<name>A0AA95S8F7_9BACI</name>
<feature type="transmembrane region" description="Helical" evidence="6">
    <location>
        <begin position="290"/>
        <end position="311"/>
    </location>
</feature>
<evidence type="ECO:0000313" key="8">
    <source>
        <dbReference type="EMBL" id="WHY85785.1"/>
    </source>
</evidence>
<reference evidence="8" key="1">
    <citation type="submission" date="2023-05" db="EMBL/GenBank/DDBJ databases">
        <title>Comparative genomics of Bacillaceae isolates and their secondary metabolite potential.</title>
        <authorList>
            <person name="Song L."/>
            <person name="Nielsen L.J."/>
            <person name="Mohite O."/>
            <person name="Xu X."/>
            <person name="Weber T."/>
            <person name="Kovacs A.T."/>
        </authorList>
    </citation>
    <scope>NUCLEOTIDE SEQUENCE</scope>
    <source>
        <strain evidence="8">XLM17</strain>
    </source>
</reference>
<feature type="transmembrane region" description="Helical" evidence="6">
    <location>
        <begin position="20"/>
        <end position="48"/>
    </location>
</feature>
<comment type="subcellular location">
    <subcellularLocation>
        <location evidence="1">Cell membrane</location>
        <topology evidence="1">Multi-pass membrane protein</topology>
    </subcellularLocation>
</comment>
<feature type="transmembrane region" description="Helical" evidence="6">
    <location>
        <begin position="86"/>
        <end position="107"/>
    </location>
</feature>
<evidence type="ECO:0000256" key="4">
    <source>
        <dbReference type="ARBA" id="ARBA00022989"/>
    </source>
</evidence>
<evidence type="ECO:0000256" key="5">
    <source>
        <dbReference type="ARBA" id="ARBA00023136"/>
    </source>
</evidence>
<dbReference type="EMBL" id="CP126114">
    <property type="protein sequence ID" value="WHY85785.1"/>
    <property type="molecule type" value="Genomic_DNA"/>
</dbReference>